<sequence length="68" mass="7674">MKIFIAKPTESAEGSVVIGEELTEVLETKSASLYVRRLGDVGDRVQGSKHKDFFKQLPSEQLKYRGQF</sequence>
<comment type="caution">
    <text evidence="1">The sequence shown here is derived from an EMBL/GenBank/DDBJ whole genome shotgun (WGS) entry which is preliminary data.</text>
</comment>
<evidence type="ECO:0000313" key="1">
    <source>
        <dbReference type="EMBL" id="EIM75252.1"/>
    </source>
</evidence>
<dbReference type="Proteomes" id="UP000005551">
    <property type="component" value="Unassembled WGS sequence"/>
</dbReference>
<organism evidence="1 2">
    <name type="scientific">Nitritalea halalkaliphila LW7</name>
    <dbReference type="NCBI Taxonomy" id="1189621"/>
    <lineage>
        <taxon>Bacteria</taxon>
        <taxon>Pseudomonadati</taxon>
        <taxon>Bacteroidota</taxon>
        <taxon>Cytophagia</taxon>
        <taxon>Cytophagales</taxon>
        <taxon>Cyclobacteriaceae</taxon>
        <taxon>Nitritalea</taxon>
    </lineage>
</organism>
<gene>
    <name evidence="1" type="ORF">A3SI_14074</name>
</gene>
<name>I5C0A0_9BACT</name>
<evidence type="ECO:0000313" key="2">
    <source>
        <dbReference type="Proteomes" id="UP000005551"/>
    </source>
</evidence>
<dbReference type="EMBL" id="AJYA01000031">
    <property type="protein sequence ID" value="EIM75252.1"/>
    <property type="molecule type" value="Genomic_DNA"/>
</dbReference>
<accession>I5C0A0</accession>
<dbReference type="AlphaFoldDB" id="I5C0A0"/>
<reference evidence="1 2" key="1">
    <citation type="submission" date="2012-05" db="EMBL/GenBank/DDBJ databases">
        <title>Genome sequence of Nitritalea halalkaliphila LW7.</title>
        <authorList>
            <person name="Jangir P.K."/>
            <person name="Singh A."/>
            <person name="Shivaji S."/>
            <person name="Sharma R."/>
        </authorList>
    </citation>
    <scope>NUCLEOTIDE SEQUENCE [LARGE SCALE GENOMIC DNA]</scope>
    <source>
        <strain evidence="1 2">LW7</strain>
    </source>
</reference>
<keyword evidence="2" id="KW-1185">Reference proteome</keyword>
<protein>
    <submittedName>
        <fullName evidence="1">Uncharacterized protein</fullName>
    </submittedName>
</protein>
<proteinExistence type="predicted"/>